<reference evidence="1 2" key="1">
    <citation type="submission" date="2012-02" db="EMBL/GenBank/DDBJ databases">
        <title>Complete genome sequence of Actinoplanes missouriensis 431 (= NBRC 102363).</title>
        <authorList>
            <person name="Ohnishi Y."/>
            <person name="Ishikawa J."/>
            <person name="Sekine M."/>
            <person name="Hosoyama A."/>
            <person name="Harada T."/>
            <person name="Narita H."/>
            <person name="Hata T."/>
            <person name="Konno Y."/>
            <person name="Tutikane K."/>
            <person name="Fujita N."/>
            <person name="Horinouchi S."/>
            <person name="Hayakawa M."/>
        </authorList>
    </citation>
    <scope>NUCLEOTIDE SEQUENCE [LARGE SCALE GENOMIC DNA]</scope>
    <source>
        <strain evidence="2">ATCC 14538 / DSM 43046 / CBS 188.64 / JCM 3121 / NBRC 102363 / NCIMB 12654 / NRRL B-3342 / UNCC 431</strain>
    </source>
</reference>
<dbReference type="STRING" id="512565.AMIS_40430"/>
<protein>
    <recommendedName>
        <fullName evidence="3">Serine peptidase</fullName>
    </recommendedName>
</protein>
<dbReference type="Gene3D" id="3.40.50.1820">
    <property type="entry name" value="alpha/beta hydrolase"/>
    <property type="match status" value="1"/>
</dbReference>
<dbReference type="PATRIC" id="fig|512565.3.peg.4029"/>
<dbReference type="eggNOG" id="COG2267">
    <property type="taxonomic scope" value="Bacteria"/>
</dbReference>
<proteinExistence type="predicted"/>
<dbReference type="InterPro" id="IPR029058">
    <property type="entry name" value="AB_hydrolase_fold"/>
</dbReference>
<organism evidence="1 2">
    <name type="scientific">Actinoplanes missouriensis (strain ATCC 14538 / DSM 43046 / CBS 188.64 / JCM 3121 / NBRC 102363 / NCIMB 12654 / NRRL B-3342 / UNCC 431)</name>
    <dbReference type="NCBI Taxonomy" id="512565"/>
    <lineage>
        <taxon>Bacteria</taxon>
        <taxon>Bacillati</taxon>
        <taxon>Actinomycetota</taxon>
        <taxon>Actinomycetes</taxon>
        <taxon>Micromonosporales</taxon>
        <taxon>Micromonosporaceae</taxon>
        <taxon>Actinoplanes</taxon>
    </lineage>
</organism>
<accession>I0H8C6</accession>
<evidence type="ECO:0008006" key="3">
    <source>
        <dbReference type="Google" id="ProtNLM"/>
    </source>
</evidence>
<sequence>MTVVAVHGIWNRQSGVTPAEAAELLAVRWSDKLAAGYRDAGLTDPAPRLATAYYAHLLDDQSQGADDLETLTPAEQAWAWEWMLQAGVPAEAAQGPVTYPLQEGLDWLARHWDPGARTVGRIMTALLREVYVYLTRPGVRDRCRQIVMDAIDATGARVVVAHSLGSVVAYEALCAHPDRKIDLLLTLGSPLGLTGAVFDSLVPEPVDGRGVRPGGVGRWVNIADPGDLVALPAELGGRFPVDLHDTAHLGKVDFHTLGGYLSSGLTAAALHPYS</sequence>
<dbReference type="HOGENOM" id="CLU_070813_2_1_11"/>
<name>I0H8C6_ACTM4</name>
<dbReference type="RefSeq" id="WP_014444157.1">
    <property type="nucleotide sequence ID" value="NC_017093.1"/>
</dbReference>
<dbReference type="Proteomes" id="UP000007882">
    <property type="component" value="Chromosome"/>
</dbReference>
<dbReference type="EMBL" id="AP012319">
    <property type="protein sequence ID" value="BAL89263.1"/>
    <property type="molecule type" value="Genomic_DNA"/>
</dbReference>
<keyword evidence="2" id="KW-1185">Reference proteome</keyword>
<dbReference type="OrthoDB" id="3483116at2"/>
<evidence type="ECO:0000313" key="2">
    <source>
        <dbReference type="Proteomes" id="UP000007882"/>
    </source>
</evidence>
<evidence type="ECO:0000313" key="1">
    <source>
        <dbReference type="EMBL" id="BAL89263.1"/>
    </source>
</evidence>
<gene>
    <name evidence="1" type="ordered locus">AMIS_40430</name>
</gene>
<dbReference type="SUPFAM" id="SSF53474">
    <property type="entry name" value="alpha/beta-Hydrolases"/>
    <property type="match status" value="1"/>
</dbReference>
<dbReference type="KEGG" id="ams:AMIS_40430"/>
<dbReference type="AlphaFoldDB" id="I0H8C6"/>